<accession>W6E8F7</accession>
<dbReference type="KEGG" id="vg:18502978"/>
<feature type="compositionally biased region" description="Gly residues" evidence="1">
    <location>
        <begin position="75"/>
        <end position="92"/>
    </location>
</feature>
<sequence length="387" mass="39756">MVALGALQSFNAGINGALANAIKVQTDIQNKTTALSQTFTDKDGQSRAIRDFVPPNIPLPSSRPLIELEGLPGQSFGGGASGKSGGGGGGGATAQQVTELQKLNTELQKLNLPFQQATTAFGTLQTAMKNGTVDNDQYQQSLKQIEQAFISSGGTSDQWAQIVAGNSKKVAGSLDEAKGIFKGFVTDFVGGIRQGKSVWESFADAANNALNKIIDKLLNNLIDAIFTVNSAAGSTGGAAGGGGGLLGGLFSWFGGLFSAKGNVFDGGGVKKFAKGGTFTNSIVDTPTLFKFAKGTGVMGEAGPEAIVPLKRGRDGSLGVQMHGNAGGNNITIAPIINVESKSTGDEKRDQAQAQRISEGVRDAVVSIVRQELQSATVYGGSLNPRGA</sequence>
<reference evidence="2 3" key="1">
    <citation type="journal article" date="2015" name="Microbiology">
        <title>Genomic and phenotypic characterization of Rhizobium gallicum phage vB_RglS_P106B.</title>
        <authorList>
            <person name="Halmillawewa A.P."/>
            <person name="Restrepo-Cordoba M."/>
            <person name="Yost C.K."/>
            <person name="Hynes M.F."/>
        </authorList>
    </citation>
    <scope>NUCLEOTIDE SEQUENCE [LARGE SCALE GENOMIC DNA]</scope>
</reference>
<feature type="region of interest" description="Disordered" evidence="1">
    <location>
        <begin position="72"/>
        <end position="93"/>
    </location>
</feature>
<protein>
    <submittedName>
        <fullName evidence="2">Putative tail length tape measure protein</fullName>
    </submittedName>
</protein>
<gene>
    <name evidence="2" type="ORF">P106B_32</name>
</gene>
<keyword evidence="3" id="KW-1185">Reference proteome</keyword>
<evidence type="ECO:0000256" key="1">
    <source>
        <dbReference type="SAM" id="MobiDB-lite"/>
    </source>
</evidence>
<dbReference type="GeneID" id="18502978"/>
<dbReference type="EMBL" id="KF977490">
    <property type="protein sequence ID" value="AHJ10715.1"/>
    <property type="molecule type" value="Genomic_DNA"/>
</dbReference>
<dbReference type="Proteomes" id="UP000019367">
    <property type="component" value="Segment"/>
</dbReference>
<evidence type="ECO:0000313" key="2">
    <source>
        <dbReference type="EMBL" id="AHJ10715.1"/>
    </source>
</evidence>
<organism evidence="2 3">
    <name type="scientific">Rhizobium phage vB_RglS_P106B</name>
    <dbReference type="NCBI Taxonomy" id="1458697"/>
    <lineage>
        <taxon>Viruses</taxon>
        <taxon>Duplodnaviria</taxon>
        <taxon>Heunggongvirae</taxon>
        <taxon>Uroviricota</taxon>
        <taxon>Caudoviricetes</taxon>
        <taxon>Rigallicvirus</taxon>
        <taxon>Rigallicvirus P106B</taxon>
    </lineage>
</organism>
<dbReference type="OrthoDB" id="1577at10239"/>
<proteinExistence type="predicted"/>
<name>W6E8F7_9CAUD</name>
<dbReference type="RefSeq" id="YP_009005958.1">
    <property type="nucleotide sequence ID" value="NC_023566.1"/>
</dbReference>
<evidence type="ECO:0000313" key="3">
    <source>
        <dbReference type="Proteomes" id="UP000019367"/>
    </source>
</evidence>